<feature type="region of interest" description="Disordered" evidence="1">
    <location>
        <begin position="120"/>
        <end position="175"/>
    </location>
</feature>
<proteinExistence type="predicted"/>
<evidence type="ECO:0000256" key="1">
    <source>
        <dbReference type="SAM" id="MobiDB-lite"/>
    </source>
</evidence>
<sequence>MLQILHLELLLSGGPCPNFLELLSFSVAFSSAFFPCTLISSSCVLPSSTALPRRHHDHEDCISDYLDLVHIRHCCYSPHWSISLPSLGSEGLHPRCSTRIGEEQEVHGPRIPSSCAIYQGKKETPIPDGPPLHGTTPIHRRRRGRGRRKRPQSAPVTELGDGFNGAATGEKEYTG</sequence>
<organism evidence="2">
    <name type="scientific">Arundo donax</name>
    <name type="common">Giant reed</name>
    <name type="synonym">Donax arundinaceus</name>
    <dbReference type="NCBI Taxonomy" id="35708"/>
    <lineage>
        <taxon>Eukaryota</taxon>
        <taxon>Viridiplantae</taxon>
        <taxon>Streptophyta</taxon>
        <taxon>Embryophyta</taxon>
        <taxon>Tracheophyta</taxon>
        <taxon>Spermatophyta</taxon>
        <taxon>Magnoliopsida</taxon>
        <taxon>Liliopsida</taxon>
        <taxon>Poales</taxon>
        <taxon>Poaceae</taxon>
        <taxon>PACMAD clade</taxon>
        <taxon>Arundinoideae</taxon>
        <taxon>Arundineae</taxon>
        <taxon>Arundo</taxon>
    </lineage>
</organism>
<name>A0A0A9BCI7_ARUDO</name>
<reference evidence="2" key="2">
    <citation type="journal article" date="2015" name="Data Brief">
        <title>Shoot transcriptome of the giant reed, Arundo donax.</title>
        <authorList>
            <person name="Barrero R.A."/>
            <person name="Guerrero F.D."/>
            <person name="Moolhuijzen P."/>
            <person name="Goolsby J.A."/>
            <person name="Tidwell J."/>
            <person name="Bellgard S.E."/>
            <person name="Bellgard M.I."/>
        </authorList>
    </citation>
    <scope>NUCLEOTIDE SEQUENCE</scope>
    <source>
        <tissue evidence="2">Shoot tissue taken approximately 20 cm above the soil surface</tissue>
    </source>
</reference>
<evidence type="ECO:0000313" key="2">
    <source>
        <dbReference type="EMBL" id="JAD59883.1"/>
    </source>
</evidence>
<dbReference type="AlphaFoldDB" id="A0A0A9BCI7"/>
<dbReference type="EMBL" id="GBRH01238012">
    <property type="protein sequence ID" value="JAD59883.1"/>
    <property type="molecule type" value="Transcribed_RNA"/>
</dbReference>
<reference evidence="2" key="1">
    <citation type="submission" date="2014-09" db="EMBL/GenBank/DDBJ databases">
        <authorList>
            <person name="Magalhaes I.L.F."/>
            <person name="Oliveira U."/>
            <person name="Santos F.R."/>
            <person name="Vidigal T.H.D.A."/>
            <person name="Brescovit A.D."/>
            <person name="Santos A.J."/>
        </authorList>
    </citation>
    <scope>NUCLEOTIDE SEQUENCE</scope>
    <source>
        <tissue evidence="2">Shoot tissue taken approximately 20 cm above the soil surface</tissue>
    </source>
</reference>
<protein>
    <submittedName>
        <fullName evidence="2">Uncharacterized protein</fullName>
    </submittedName>
</protein>
<accession>A0A0A9BCI7</accession>
<feature type="compositionally biased region" description="Basic residues" evidence="1">
    <location>
        <begin position="138"/>
        <end position="151"/>
    </location>
</feature>